<dbReference type="AlphaFoldDB" id="E6K442"/>
<dbReference type="HOGENOM" id="CLU_3139090_0_0_10"/>
<reference evidence="1 2" key="1">
    <citation type="submission" date="2010-10" db="EMBL/GenBank/DDBJ databases">
        <authorList>
            <person name="Muzny D."/>
            <person name="Qin X."/>
            <person name="Deng J."/>
            <person name="Jiang H."/>
            <person name="Liu Y."/>
            <person name="Qu J."/>
            <person name="Song X.-Z."/>
            <person name="Zhang L."/>
            <person name="Thornton R."/>
            <person name="Coyle M."/>
            <person name="Francisco L."/>
            <person name="Jackson L."/>
            <person name="Javaid M."/>
            <person name="Korchina V."/>
            <person name="Kovar C."/>
            <person name="Mata R."/>
            <person name="Mathew T."/>
            <person name="Ngo R."/>
            <person name="Nguyen L."/>
            <person name="Nguyen N."/>
            <person name="Okwuonu G."/>
            <person name="Ongeri F."/>
            <person name="Pham C."/>
            <person name="Simmons D."/>
            <person name="Wilczek-Boney K."/>
            <person name="Hale W."/>
            <person name="Jakkamsetti A."/>
            <person name="Pham P."/>
            <person name="Ruth R."/>
            <person name="San Lucas F."/>
            <person name="Warren J."/>
            <person name="Zhang J."/>
            <person name="Zhao Z."/>
            <person name="Zhou C."/>
            <person name="Zhu D."/>
            <person name="Lee S."/>
            <person name="Bess C."/>
            <person name="Blankenburg K."/>
            <person name="Forbes L."/>
            <person name="Fu Q."/>
            <person name="Gubbala S."/>
            <person name="Hirani K."/>
            <person name="Jayaseelan J.C."/>
            <person name="Lara F."/>
            <person name="Munidasa M."/>
            <person name="Palculict T."/>
            <person name="Patil S."/>
            <person name="Pu L.-L."/>
            <person name="Saada N."/>
            <person name="Tang L."/>
            <person name="Weissenberger G."/>
            <person name="Zhu Y."/>
            <person name="Hemphill L."/>
            <person name="Shang Y."/>
            <person name="Youmans B."/>
            <person name="Ayvaz T."/>
            <person name="Ross M."/>
            <person name="Santibanez J."/>
            <person name="Aqrawi P."/>
            <person name="Gross S."/>
            <person name="Joshi V."/>
            <person name="Fowler G."/>
            <person name="Nazareth L."/>
            <person name="Reid J."/>
            <person name="Worley K."/>
            <person name="Petrosino J."/>
            <person name="Highlander S."/>
            <person name="Gibbs R."/>
        </authorList>
    </citation>
    <scope>NUCLEOTIDE SEQUENCE [LARGE SCALE GENOMIC DNA]</scope>
    <source>
        <strain evidence="1 2">ATCC 33574</strain>
    </source>
</reference>
<comment type="caution">
    <text evidence="1">The sequence shown here is derived from an EMBL/GenBank/DDBJ whole genome shotgun (WGS) entry which is preliminary data.</text>
</comment>
<protein>
    <recommendedName>
        <fullName evidence="3">Transposase DDE domain-containing protein</fullName>
    </recommendedName>
</protein>
<evidence type="ECO:0000313" key="1">
    <source>
        <dbReference type="EMBL" id="EFU31674.1"/>
    </source>
</evidence>
<name>E6K442_9BACT</name>
<proteinExistence type="predicted"/>
<evidence type="ECO:0008006" key="3">
    <source>
        <dbReference type="Google" id="ProtNLM"/>
    </source>
</evidence>
<sequence>MFSKKQYAVRAEHNFIMNLCAALAAYCFFDNKPEALPVHVEKSRLLEIF</sequence>
<evidence type="ECO:0000313" key="2">
    <source>
        <dbReference type="Proteomes" id="UP000003112"/>
    </source>
</evidence>
<accession>E6K442</accession>
<keyword evidence="2" id="KW-1185">Reference proteome</keyword>
<gene>
    <name evidence="1" type="ORF">HMPREF6485_0448</name>
</gene>
<dbReference type="EMBL" id="AEPD01000010">
    <property type="protein sequence ID" value="EFU31674.1"/>
    <property type="molecule type" value="Genomic_DNA"/>
</dbReference>
<dbReference type="Proteomes" id="UP000003112">
    <property type="component" value="Unassembled WGS sequence"/>
</dbReference>
<organism evidence="1 2">
    <name type="scientific">Segatella buccae ATCC 33574</name>
    <dbReference type="NCBI Taxonomy" id="873513"/>
    <lineage>
        <taxon>Bacteria</taxon>
        <taxon>Pseudomonadati</taxon>
        <taxon>Bacteroidota</taxon>
        <taxon>Bacteroidia</taxon>
        <taxon>Bacteroidales</taxon>
        <taxon>Prevotellaceae</taxon>
        <taxon>Segatella</taxon>
    </lineage>
</organism>